<evidence type="ECO:0000256" key="4">
    <source>
        <dbReference type="ARBA" id="ARBA00022603"/>
    </source>
</evidence>
<dbReference type="SUPFAM" id="SSF88697">
    <property type="entry name" value="PUA domain-like"/>
    <property type="match status" value="1"/>
</dbReference>
<dbReference type="InterPro" id="IPR036974">
    <property type="entry name" value="PUA_sf"/>
</dbReference>
<dbReference type="Pfam" id="PF10672">
    <property type="entry name" value="Methyltrans_SAM"/>
    <property type="match status" value="1"/>
</dbReference>
<dbReference type="InterPro" id="IPR015947">
    <property type="entry name" value="PUA-like_sf"/>
</dbReference>
<dbReference type="InterPro" id="IPR041532">
    <property type="entry name" value="RlmI-like_PUA"/>
</dbReference>
<dbReference type="CDD" id="cd11572">
    <property type="entry name" value="RlmI_M_like"/>
    <property type="match status" value="1"/>
</dbReference>
<evidence type="ECO:0000256" key="5">
    <source>
        <dbReference type="ARBA" id="ARBA00022679"/>
    </source>
</evidence>
<evidence type="ECO:0000256" key="8">
    <source>
        <dbReference type="ARBA" id="ARBA00038091"/>
    </source>
</evidence>
<dbReference type="GO" id="GO:0003723">
    <property type="term" value="F:RNA binding"/>
    <property type="evidence" value="ECO:0007669"/>
    <property type="project" value="UniProtKB-KW"/>
</dbReference>
<comment type="similarity">
    <text evidence="8">Belongs to the methyltransferase superfamily. RlmI family.</text>
</comment>
<dbReference type="GO" id="GO:0006364">
    <property type="term" value="P:rRNA processing"/>
    <property type="evidence" value="ECO:0007669"/>
    <property type="project" value="UniProtKB-KW"/>
</dbReference>
<dbReference type="GO" id="GO:0032259">
    <property type="term" value="P:methylation"/>
    <property type="evidence" value="ECO:0007669"/>
    <property type="project" value="UniProtKB-KW"/>
</dbReference>
<dbReference type="EC" id="2.1.1.191" evidence="10"/>
<dbReference type="AlphaFoldDB" id="A0A518BCB7"/>
<protein>
    <submittedName>
        <fullName evidence="10">Ribosomal RNA large subunit methyltransferase I</fullName>
        <ecNumber evidence="10">2.1.1.191</ecNumber>
    </submittedName>
</protein>
<proteinExistence type="inferred from homology"/>
<evidence type="ECO:0000313" key="10">
    <source>
        <dbReference type="EMBL" id="QDU64626.1"/>
    </source>
</evidence>
<dbReference type="InterPro" id="IPR002478">
    <property type="entry name" value="PUA"/>
</dbReference>
<evidence type="ECO:0000313" key="11">
    <source>
        <dbReference type="Proteomes" id="UP000317093"/>
    </source>
</evidence>
<keyword evidence="4 10" id="KW-0489">Methyltransferase</keyword>
<organism evidence="10 11">
    <name type="scientific">Kolteria novifilia</name>
    <dbReference type="NCBI Taxonomy" id="2527975"/>
    <lineage>
        <taxon>Bacteria</taxon>
        <taxon>Pseudomonadati</taxon>
        <taxon>Planctomycetota</taxon>
        <taxon>Planctomycetia</taxon>
        <taxon>Kolteriales</taxon>
        <taxon>Kolteriaceae</taxon>
        <taxon>Kolteria</taxon>
    </lineage>
</organism>
<keyword evidence="7" id="KW-0694">RNA-binding</keyword>
<evidence type="ECO:0000256" key="2">
    <source>
        <dbReference type="ARBA" id="ARBA00022490"/>
    </source>
</evidence>
<dbReference type="SMART" id="SM00359">
    <property type="entry name" value="PUA"/>
    <property type="match status" value="1"/>
</dbReference>
<dbReference type="GO" id="GO:0008168">
    <property type="term" value="F:methyltransferase activity"/>
    <property type="evidence" value="ECO:0007669"/>
    <property type="project" value="UniProtKB-KW"/>
</dbReference>
<dbReference type="InterPro" id="IPR019614">
    <property type="entry name" value="SAM-dep_methyl-trfase"/>
</dbReference>
<keyword evidence="3" id="KW-0698">rRNA processing</keyword>
<evidence type="ECO:0000256" key="3">
    <source>
        <dbReference type="ARBA" id="ARBA00022552"/>
    </source>
</evidence>
<dbReference type="PANTHER" id="PTHR42873:SF1">
    <property type="entry name" value="S-ADENOSYLMETHIONINE-DEPENDENT METHYLTRANSFERASE DOMAIN-CONTAINING PROTEIN"/>
    <property type="match status" value="1"/>
</dbReference>
<evidence type="ECO:0000259" key="9">
    <source>
        <dbReference type="SMART" id="SM00359"/>
    </source>
</evidence>
<dbReference type="CDD" id="cd21153">
    <property type="entry name" value="PUA_RlmI"/>
    <property type="match status" value="1"/>
</dbReference>
<dbReference type="RefSeq" id="WP_145262960.1">
    <property type="nucleotide sequence ID" value="NZ_CP036279.1"/>
</dbReference>
<keyword evidence="2" id="KW-0963">Cytoplasm</keyword>
<dbReference type="Gene3D" id="3.40.50.150">
    <property type="entry name" value="Vaccinia Virus protein VP39"/>
    <property type="match status" value="1"/>
</dbReference>
<evidence type="ECO:0000256" key="1">
    <source>
        <dbReference type="ARBA" id="ARBA00004496"/>
    </source>
</evidence>
<dbReference type="InterPro" id="IPR029063">
    <property type="entry name" value="SAM-dependent_MTases_sf"/>
</dbReference>
<dbReference type="EMBL" id="CP036279">
    <property type="protein sequence ID" value="QDU64626.1"/>
    <property type="molecule type" value="Genomic_DNA"/>
</dbReference>
<feature type="domain" description="PUA" evidence="9">
    <location>
        <begin position="5"/>
        <end position="90"/>
    </location>
</feature>
<accession>A0A518BCB7</accession>
<dbReference type="GO" id="GO:0005737">
    <property type="term" value="C:cytoplasm"/>
    <property type="evidence" value="ECO:0007669"/>
    <property type="project" value="UniProtKB-SubCell"/>
</dbReference>
<keyword evidence="5 10" id="KW-0808">Transferase</keyword>
<dbReference type="CDD" id="cd02440">
    <property type="entry name" value="AdoMet_MTases"/>
    <property type="match status" value="1"/>
</dbReference>
<sequence>MADVPTVVLKPRRAKPFFGKHPWVFEQAIGKCPKNLEPGASVRLVAEDERFIAYGLFNPNSKIRIRLYSWDEDQPVNGELVLQRLAQAIDFRHQTLGLDDPRGGCRLVFSESDGLSGLVVDRYADVLVVQFNSLAMHHRFEAAIVEGLAQLLSPRAIYRRTERGIREVEGLEVDDGPLLGEVPSEPLWMREDDLEWSVSIPTGQKTGAYLDQRDNRRAVACYAKGRDVLDVFCHGGGFAIRAAKAGARTAIGIDSSPGAIELANANAQRNGVDVAFVKEDAVTAMKRLQKEDHRFGVIVLDPPKFARSSGALPSALRGYEQINRLALELLEPDGLLVSCSCSGLVTRDLFQGMLAKVARESGHELAILEERGQAPDHPISVFCLETSYLKCVLARRT</sequence>
<dbReference type="Gene3D" id="2.30.130.10">
    <property type="entry name" value="PUA domain"/>
    <property type="match status" value="1"/>
</dbReference>
<dbReference type="SUPFAM" id="SSF53335">
    <property type="entry name" value="S-adenosyl-L-methionine-dependent methyltransferases"/>
    <property type="match status" value="1"/>
</dbReference>
<comment type="subcellular location">
    <subcellularLocation>
        <location evidence="1">Cytoplasm</location>
    </subcellularLocation>
</comment>
<keyword evidence="11" id="KW-1185">Reference proteome</keyword>
<dbReference type="KEGG" id="knv:Pan216_55170"/>
<dbReference type="OrthoDB" id="9805492at2"/>
<dbReference type="Gene3D" id="3.30.750.80">
    <property type="entry name" value="RNA methyltransferase domain (HRMD) like"/>
    <property type="match status" value="1"/>
</dbReference>
<dbReference type="PANTHER" id="PTHR42873">
    <property type="entry name" value="RIBOSOMAL RNA LARGE SUBUNIT METHYLTRANSFERASE"/>
    <property type="match status" value="1"/>
</dbReference>
<dbReference type="PROSITE" id="PS50890">
    <property type="entry name" value="PUA"/>
    <property type="match status" value="1"/>
</dbReference>
<evidence type="ECO:0000256" key="6">
    <source>
        <dbReference type="ARBA" id="ARBA00022691"/>
    </source>
</evidence>
<dbReference type="Proteomes" id="UP000317093">
    <property type="component" value="Chromosome"/>
</dbReference>
<gene>
    <name evidence="10" type="primary">rlmI_2</name>
    <name evidence="10" type="ORF">Pan216_55170</name>
</gene>
<evidence type="ECO:0000256" key="7">
    <source>
        <dbReference type="ARBA" id="ARBA00022884"/>
    </source>
</evidence>
<dbReference type="Pfam" id="PF17785">
    <property type="entry name" value="PUA_3"/>
    <property type="match status" value="1"/>
</dbReference>
<name>A0A518BCB7_9BACT</name>
<keyword evidence="6" id="KW-0949">S-adenosyl-L-methionine</keyword>
<reference evidence="10 11" key="1">
    <citation type="submission" date="2019-02" db="EMBL/GenBank/DDBJ databases">
        <title>Deep-cultivation of Planctomycetes and their phenomic and genomic characterization uncovers novel biology.</title>
        <authorList>
            <person name="Wiegand S."/>
            <person name="Jogler M."/>
            <person name="Boedeker C."/>
            <person name="Pinto D."/>
            <person name="Vollmers J."/>
            <person name="Rivas-Marin E."/>
            <person name="Kohn T."/>
            <person name="Peeters S.H."/>
            <person name="Heuer A."/>
            <person name="Rast P."/>
            <person name="Oberbeckmann S."/>
            <person name="Bunk B."/>
            <person name="Jeske O."/>
            <person name="Meyerdierks A."/>
            <person name="Storesund J.E."/>
            <person name="Kallscheuer N."/>
            <person name="Luecker S."/>
            <person name="Lage O.M."/>
            <person name="Pohl T."/>
            <person name="Merkel B.J."/>
            <person name="Hornburger P."/>
            <person name="Mueller R.-W."/>
            <person name="Bruemmer F."/>
            <person name="Labrenz M."/>
            <person name="Spormann A.M."/>
            <person name="Op den Camp H."/>
            <person name="Overmann J."/>
            <person name="Amann R."/>
            <person name="Jetten M.S.M."/>
            <person name="Mascher T."/>
            <person name="Medema M.H."/>
            <person name="Devos D.P."/>
            <person name="Kaster A.-K."/>
            <person name="Ovreas L."/>
            <person name="Rohde M."/>
            <person name="Galperin M.Y."/>
            <person name="Jogler C."/>
        </authorList>
    </citation>
    <scope>NUCLEOTIDE SEQUENCE [LARGE SCALE GENOMIC DNA]</scope>
    <source>
        <strain evidence="10 11">Pan216</strain>
    </source>
</reference>